<dbReference type="Pfam" id="PF08659">
    <property type="entry name" value="KR"/>
    <property type="match status" value="1"/>
</dbReference>
<dbReference type="Gene3D" id="3.40.47.10">
    <property type="match status" value="1"/>
</dbReference>
<evidence type="ECO:0000313" key="8">
    <source>
        <dbReference type="EMBL" id="SDM31339.1"/>
    </source>
</evidence>
<dbReference type="PROSITE" id="PS00606">
    <property type="entry name" value="KS3_1"/>
    <property type="match status" value="1"/>
</dbReference>
<dbReference type="PROSITE" id="PS00012">
    <property type="entry name" value="PHOSPHOPANTETHEINE"/>
    <property type="match status" value="1"/>
</dbReference>
<dbReference type="InterPro" id="IPR020841">
    <property type="entry name" value="PKS_Beta-ketoAc_synthase_dom"/>
</dbReference>
<dbReference type="InterPro" id="IPR049551">
    <property type="entry name" value="PKS_DH_C"/>
</dbReference>
<feature type="region of interest" description="N-terminal hotdog fold" evidence="4">
    <location>
        <begin position="969"/>
        <end position="1087"/>
    </location>
</feature>
<dbReference type="InterPro" id="IPR014043">
    <property type="entry name" value="Acyl_transferase_dom"/>
</dbReference>
<dbReference type="SUPFAM" id="SSF47336">
    <property type="entry name" value="ACP-like"/>
    <property type="match status" value="2"/>
</dbReference>
<dbReference type="Pfam" id="PF00698">
    <property type="entry name" value="Acyl_transf_1"/>
    <property type="match status" value="1"/>
</dbReference>
<feature type="active site" description="Proton donor; for dehydratase activity" evidence="4">
    <location>
        <position position="1157"/>
    </location>
</feature>
<dbReference type="PANTHER" id="PTHR43775:SF37">
    <property type="entry name" value="SI:DKEY-61P9.11"/>
    <property type="match status" value="1"/>
</dbReference>
<dbReference type="Pfam" id="PF14765">
    <property type="entry name" value="PS-DH"/>
    <property type="match status" value="1"/>
</dbReference>
<dbReference type="SUPFAM" id="SSF52151">
    <property type="entry name" value="FabD/lysophospholipase-like"/>
    <property type="match status" value="1"/>
</dbReference>
<organism evidence="8 9">
    <name type="scientific">Allokutzneria albata</name>
    <name type="common">Kibdelosporangium albatum</name>
    <dbReference type="NCBI Taxonomy" id="211114"/>
    <lineage>
        <taxon>Bacteria</taxon>
        <taxon>Bacillati</taxon>
        <taxon>Actinomycetota</taxon>
        <taxon>Actinomycetes</taxon>
        <taxon>Pseudonocardiales</taxon>
        <taxon>Pseudonocardiaceae</taxon>
        <taxon>Allokutzneria</taxon>
    </lineage>
</organism>
<feature type="active site" description="Proton acceptor; for dehydratase activity" evidence="4">
    <location>
        <position position="1001"/>
    </location>
</feature>
<dbReference type="EMBL" id="LT629701">
    <property type="protein sequence ID" value="SDM31339.1"/>
    <property type="molecule type" value="Genomic_DNA"/>
</dbReference>
<evidence type="ECO:0000313" key="9">
    <source>
        <dbReference type="Proteomes" id="UP000183376"/>
    </source>
</evidence>
<feature type="domain" description="PKS/mFAS DH" evidence="7">
    <location>
        <begin position="969"/>
        <end position="1240"/>
    </location>
</feature>
<dbReference type="Gene3D" id="3.30.70.250">
    <property type="entry name" value="Malonyl-CoA ACP transacylase, ACP-binding"/>
    <property type="match status" value="1"/>
</dbReference>
<dbReference type="InterPro" id="IPR018201">
    <property type="entry name" value="Ketoacyl_synth_AS"/>
</dbReference>
<proteinExistence type="predicted"/>
<dbReference type="InterPro" id="IPR042104">
    <property type="entry name" value="PKS_dehydratase_sf"/>
</dbReference>
<dbReference type="Gene3D" id="3.40.50.1820">
    <property type="entry name" value="alpha/beta hydrolase"/>
    <property type="match status" value="1"/>
</dbReference>
<dbReference type="Gene3D" id="1.10.1200.10">
    <property type="entry name" value="ACP-like"/>
    <property type="match status" value="2"/>
</dbReference>
<dbReference type="SMART" id="SM00827">
    <property type="entry name" value="PKS_AT"/>
    <property type="match status" value="1"/>
</dbReference>
<dbReference type="InterPro" id="IPR016039">
    <property type="entry name" value="Thiolase-like"/>
</dbReference>
<dbReference type="InterPro" id="IPR032821">
    <property type="entry name" value="PKS_assoc"/>
</dbReference>
<dbReference type="PANTHER" id="PTHR43775">
    <property type="entry name" value="FATTY ACID SYNTHASE"/>
    <property type="match status" value="1"/>
</dbReference>
<keyword evidence="3" id="KW-0808">Transferase</keyword>
<feature type="domain" description="Carrier" evidence="5">
    <location>
        <begin position="1"/>
        <end position="78"/>
    </location>
</feature>
<dbReference type="GO" id="GO:0004312">
    <property type="term" value="F:fatty acid synthase activity"/>
    <property type="evidence" value="ECO:0007669"/>
    <property type="project" value="TreeGrafter"/>
</dbReference>
<dbReference type="GO" id="GO:0031177">
    <property type="term" value="F:phosphopantetheine binding"/>
    <property type="evidence" value="ECO:0007669"/>
    <property type="project" value="InterPro"/>
</dbReference>
<dbReference type="Pfam" id="PF21089">
    <property type="entry name" value="PKS_DH_N"/>
    <property type="match status" value="1"/>
</dbReference>
<dbReference type="FunFam" id="3.40.47.10:FF:000019">
    <property type="entry name" value="Polyketide synthase type I"/>
    <property type="match status" value="1"/>
</dbReference>
<dbReference type="RefSeq" id="WP_043812353.1">
    <property type="nucleotide sequence ID" value="NZ_JOEF01000015.1"/>
</dbReference>
<dbReference type="InterPro" id="IPR016035">
    <property type="entry name" value="Acyl_Trfase/lysoPLipase"/>
</dbReference>
<dbReference type="InterPro" id="IPR036736">
    <property type="entry name" value="ACP-like_sf"/>
</dbReference>
<feature type="domain" description="Ketosynthase family 3 (KS3)" evidence="6">
    <location>
        <begin position="92"/>
        <end position="517"/>
    </location>
</feature>
<dbReference type="STRING" id="211114.SAMN04489726_0940"/>
<dbReference type="InterPro" id="IPR009081">
    <property type="entry name" value="PP-bd_ACP"/>
</dbReference>
<evidence type="ECO:0000259" key="7">
    <source>
        <dbReference type="PROSITE" id="PS52019"/>
    </source>
</evidence>
<dbReference type="InterPro" id="IPR016036">
    <property type="entry name" value="Malonyl_transacylase_ACP-bd"/>
</dbReference>
<gene>
    <name evidence="8" type="ORF">SAMN04489726_0940</name>
</gene>
<dbReference type="SUPFAM" id="SSF55048">
    <property type="entry name" value="Probable ACP-binding domain of malonyl-CoA ACP transacylase"/>
    <property type="match status" value="1"/>
</dbReference>
<dbReference type="GO" id="GO:0004315">
    <property type="term" value="F:3-oxoacyl-[acyl-carrier-protein] synthase activity"/>
    <property type="evidence" value="ECO:0007669"/>
    <property type="project" value="InterPro"/>
</dbReference>
<keyword evidence="9" id="KW-1185">Reference proteome</keyword>
<dbReference type="CDD" id="cd00833">
    <property type="entry name" value="PKS"/>
    <property type="match status" value="1"/>
</dbReference>
<dbReference type="InterPro" id="IPR013968">
    <property type="entry name" value="PKS_KR"/>
</dbReference>
<dbReference type="InterPro" id="IPR049552">
    <property type="entry name" value="PKS_DH_N"/>
</dbReference>
<dbReference type="SUPFAM" id="SSF53901">
    <property type="entry name" value="Thiolase-like"/>
    <property type="match status" value="1"/>
</dbReference>
<dbReference type="InterPro" id="IPR014031">
    <property type="entry name" value="Ketoacyl_synth_C"/>
</dbReference>
<keyword evidence="2" id="KW-0597">Phosphoprotein</keyword>
<dbReference type="PROSITE" id="PS52019">
    <property type="entry name" value="PKS_MFAS_DH"/>
    <property type="match status" value="1"/>
</dbReference>
<evidence type="ECO:0000256" key="1">
    <source>
        <dbReference type="ARBA" id="ARBA00022450"/>
    </source>
</evidence>
<evidence type="ECO:0000256" key="2">
    <source>
        <dbReference type="ARBA" id="ARBA00022553"/>
    </source>
</evidence>
<feature type="region of interest" description="C-terminal hotdog fold" evidence="4">
    <location>
        <begin position="1097"/>
        <end position="1240"/>
    </location>
</feature>
<evidence type="ECO:0000256" key="3">
    <source>
        <dbReference type="ARBA" id="ARBA00022679"/>
    </source>
</evidence>
<evidence type="ECO:0000256" key="4">
    <source>
        <dbReference type="PROSITE-ProRule" id="PRU01363"/>
    </source>
</evidence>
<dbReference type="PROSITE" id="PS50075">
    <property type="entry name" value="CARRIER"/>
    <property type="match status" value="2"/>
</dbReference>
<dbReference type="InterPro" id="IPR020807">
    <property type="entry name" value="PKS_DH"/>
</dbReference>
<feature type="domain" description="Carrier" evidence="5">
    <location>
        <begin position="1712"/>
        <end position="1789"/>
    </location>
</feature>
<dbReference type="InterPro" id="IPR006162">
    <property type="entry name" value="Ppantetheine_attach_site"/>
</dbReference>
<dbReference type="SMART" id="SM00826">
    <property type="entry name" value="PKS_DH"/>
    <property type="match status" value="1"/>
</dbReference>
<keyword evidence="1" id="KW-0596">Phosphopantetheine</keyword>
<dbReference type="Pfam" id="PF02801">
    <property type="entry name" value="Ketoacyl-synt_C"/>
    <property type="match status" value="1"/>
</dbReference>
<sequence length="2141" mass="226051">MNQRELSAWLTGRVADLVGLTTERVDPDRPFQEYGLSSREALQLVGELEDLLEQPLSATLLWDHASITAVSAAVTAEPLAEVAEEEIGEPAGEPIAVVGVGCRLPGGLSGPDEFWRALAGGTDAVGEIPPDRWSSFVSGSPRELDALARIPRAAGVLEDITGFDAEFFSISPDEAAAMDPQQRLLLETAWEALEHAAISPEGLRGSRTGVFVGVSGTDYGQLTLSDIACVDAWTGTGAALSITANRLSYALDLRGPSMAVDTACSSSLVSVHMAVRSLRDGESTLALAGGVNLLLGPGVTANFARMGILSPSGRCAAFDADADGIVRGEGAGVVVLKLLSDAVRDRDRVLAVIRGSAVNQDGRSNGLTAPNPQAQQDLVRAACVDAGVSPAQVDYVEAHGTGTPLGDPIEAKALGAVYGAGRCADRPLLLGSVKTNLGHLEAAAGVAGLIKVVLALRNKTIPASLHHRRPNPHIPFAELGLAVTARSTAWPSVGRPSIAAVSAFGFGGTNAHVVLEQAAESQPRSRSRPVHEHLITAASEQRLREQAGVLADWIAGPGAATRQEDIATTLCRRAAGSARVAVAARDHADLVSELRAVARGSTVSSLSPKDSVPSGLVWVFPGQGGQWAGMGQQLLADEPAFTEAVAELDPLFRNHAGFSLLEEISTGASQNSIDRVQPVLFGLQVALGRFHLAEGVRPAAVIGHSFGEVAAAVIAGAVPVDQGLRIVTERSRLLATISGVGAMAVLGLSAQEVLRLAEDRPGIEAAVFNAPAQTVAVGPTDEVAALVDRVASDGALARMIKVDVAAHSSMVEPLTDPLRTVLGDMTVSEPRIPFYTTVLDDPRERPTFAADYWAANLREPVRFTQAVLAALEDGLSAFLEISAHPTLTTAITETAEHAGRFQVLVASSLSRAADETVALRGQLARLRLAGVADQAENLGEVCDLPGTVWRHTSHWIGTSRPAHVDSGEHPLLGKRIELPDDDRQVWQSDLGLARLPWLADHRAGGHPLLPTTGYVEMALNAASIALRAPVERIALRELVLREPLLLTEHVAVTTVFRDAQVEIHSRTAQGRWTCHATVRAEPAEGSPKSGPRPLGTGVPVEPAEVYARLRRAGQWHGPAFAGIQSVTRTDNDVVAMVELPSLAGRHPLFLVHPALLDSCLQVLGAALEADDDNDFYLPMSVGRVRVHELPGESVVCRIRLEGAPGDAGRTGSARLLAHDGRPLVDVDDLFVRRIRRWEVPASVAAHLTEVAWVPFPTSESTVDASAVLLVSEDPSSPRHAEVVAALRAGGHRVTELSMRAVLDDPSVVSGQLAPQVVLAATGDAEPGCPRRAERLVLGAVTVTPAIAEERIRLWLLTFDAASVNGTARDPGPAALRGLVRVLAYEHPEMSATWLDLPSDSAATNLVTELAADAPDDEVAWRDGKRYAARLRQVSGLDRASWQPPVRSDGGYVVTGGLGGLGLTIARWLADNGAAKVVLNGRSAPTPVVEAVLDAMRGDGVLVEVITGDLAEPGTAERLLAAAGSGSVPRGVVHAAAVMEPELTARLDIGKLDRVWSPKATGGWLLHRATEAVELDWWLGFSSLSALIGWPGEPAYAAANAYLDALAGWRHGKGLPGATVQWGAWAEVGKAAELTLTAVEPITPAEGLGSLGALACSGRTSTGVMKLDFDALLAAHPELRSVPFFSEMGARGPNSASGALWTGVASLPTDPDRAARMVFSQLHQRVAGLMGVATEHLSPAVALVSAGLDSLLAIRVRNAVQHDFGVAPAISRLLRGATLADLNALVADQLGLPVPQEAAPTSPTGALVPPRDDAERMVAALWEEVLATRCGVTTPFPGDAAQREALATLMAQRCGLVLDAEVTTIQETAALVREHNGSHDTVRVLRQGSGNPVFFFHPGGGDSWVYRRLVGLLDPAVPAFGFDRVDGVTSIADRAEHYVEHVLRLRPTGPYRLVGWSFGGFLAYEVADRLEALGHEVGLVAMIDSINPIGPKTGMDEPDLRHLAETLGTIYGEPISLPYREMLASDDVSQAAMLAQAITDAGVVAPEVAPAILHSQRTFHIEALAVKRYQPPRRAGRAVLYRATQAPPAGAPYRWFDRADSALGWDEFCDALEVVPVDGHHFAMLDSPHVETIAHHLRRTTR</sequence>
<dbReference type="InterPro" id="IPR020806">
    <property type="entry name" value="PKS_PP-bd"/>
</dbReference>
<dbReference type="InterPro" id="IPR029058">
    <property type="entry name" value="AB_hydrolase_fold"/>
</dbReference>
<dbReference type="InterPro" id="IPR057326">
    <property type="entry name" value="KR_dom"/>
</dbReference>
<dbReference type="GO" id="GO:0006633">
    <property type="term" value="P:fatty acid biosynthetic process"/>
    <property type="evidence" value="ECO:0007669"/>
    <property type="project" value="InterPro"/>
</dbReference>
<dbReference type="PROSITE" id="PS52004">
    <property type="entry name" value="KS3_2"/>
    <property type="match status" value="1"/>
</dbReference>
<dbReference type="Gene3D" id="3.40.50.720">
    <property type="entry name" value="NAD(P)-binding Rossmann-like Domain"/>
    <property type="match status" value="1"/>
</dbReference>
<name>A0A1G9S781_ALLAB</name>
<dbReference type="SUPFAM" id="SSF53474">
    <property type="entry name" value="alpha/beta-Hydrolases"/>
    <property type="match status" value="1"/>
</dbReference>
<reference evidence="8 9" key="1">
    <citation type="submission" date="2016-10" db="EMBL/GenBank/DDBJ databases">
        <authorList>
            <person name="de Groot N.N."/>
        </authorList>
    </citation>
    <scope>NUCLEOTIDE SEQUENCE [LARGE SCALE GENOMIC DNA]</scope>
    <source>
        <strain evidence="8 9">DSM 44149</strain>
    </source>
</reference>
<dbReference type="SMART" id="SM00825">
    <property type="entry name" value="PKS_KS"/>
    <property type="match status" value="1"/>
</dbReference>
<protein>
    <submittedName>
        <fullName evidence="8">Phthiocerol/phenolphthiocerol synthesis type-I polyketide synthase D</fullName>
    </submittedName>
</protein>
<evidence type="ECO:0000259" key="6">
    <source>
        <dbReference type="PROSITE" id="PS52004"/>
    </source>
</evidence>
<dbReference type="InterPro" id="IPR014030">
    <property type="entry name" value="Ketoacyl_synth_N"/>
</dbReference>
<dbReference type="Pfam" id="PF00550">
    <property type="entry name" value="PP-binding"/>
    <property type="match status" value="2"/>
</dbReference>
<dbReference type="eggNOG" id="COG3321">
    <property type="taxonomic scope" value="Bacteria"/>
</dbReference>
<dbReference type="SMART" id="SM00823">
    <property type="entry name" value="PKS_PP"/>
    <property type="match status" value="2"/>
</dbReference>
<dbReference type="Pfam" id="PF16197">
    <property type="entry name" value="KAsynt_C_assoc"/>
    <property type="match status" value="1"/>
</dbReference>
<dbReference type="SMART" id="SM00822">
    <property type="entry name" value="PKS_KR"/>
    <property type="match status" value="1"/>
</dbReference>
<dbReference type="InterPro" id="IPR049900">
    <property type="entry name" value="PKS_mFAS_DH"/>
</dbReference>
<dbReference type="InterPro" id="IPR001227">
    <property type="entry name" value="Ac_transferase_dom_sf"/>
</dbReference>
<dbReference type="Pfam" id="PF00109">
    <property type="entry name" value="ketoacyl-synt"/>
    <property type="match status" value="1"/>
</dbReference>
<dbReference type="InterPro" id="IPR036291">
    <property type="entry name" value="NAD(P)-bd_dom_sf"/>
</dbReference>
<dbReference type="CDD" id="cd08955">
    <property type="entry name" value="KR_2_FAS_SDR_x"/>
    <property type="match status" value="1"/>
</dbReference>
<accession>A0A1G9S781</accession>
<dbReference type="Gene3D" id="3.40.366.10">
    <property type="entry name" value="Malonyl-Coenzyme A Acyl Carrier Protein, domain 2"/>
    <property type="match status" value="1"/>
</dbReference>
<dbReference type="SUPFAM" id="SSF51735">
    <property type="entry name" value="NAD(P)-binding Rossmann-fold domains"/>
    <property type="match status" value="2"/>
</dbReference>
<dbReference type="Gene3D" id="3.10.129.110">
    <property type="entry name" value="Polyketide synthase dehydratase"/>
    <property type="match status" value="1"/>
</dbReference>
<dbReference type="InterPro" id="IPR050091">
    <property type="entry name" value="PKS_NRPS_Biosynth_Enz"/>
</dbReference>
<evidence type="ECO:0000259" key="5">
    <source>
        <dbReference type="PROSITE" id="PS50075"/>
    </source>
</evidence>
<dbReference type="Pfam" id="PF00975">
    <property type="entry name" value="Thioesterase"/>
    <property type="match status" value="1"/>
</dbReference>
<dbReference type="InterPro" id="IPR001031">
    <property type="entry name" value="Thioesterase"/>
</dbReference>
<dbReference type="Proteomes" id="UP000183376">
    <property type="component" value="Chromosome I"/>
</dbReference>